<dbReference type="Proteomes" id="UP000634139">
    <property type="component" value="Unassembled WGS sequence"/>
</dbReference>
<evidence type="ECO:0000256" key="1">
    <source>
        <dbReference type="SAM" id="Phobius"/>
    </source>
</evidence>
<evidence type="ECO:0000313" key="3">
    <source>
        <dbReference type="Proteomes" id="UP000634139"/>
    </source>
</evidence>
<keyword evidence="1" id="KW-0812">Transmembrane</keyword>
<name>A0A918VGX2_9SPHN</name>
<accession>A0A918VGX2</accession>
<feature type="transmembrane region" description="Helical" evidence="1">
    <location>
        <begin position="6"/>
        <end position="26"/>
    </location>
</feature>
<protein>
    <submittedName>
        <fullName evidence="2">Membrane protein</fullName>
    </submittedName>
</protein>
<keyword evidence="1" id="KW-0472">Membrane</keyword>
<reference evidence="2" key="2">
    <citation type="submission" date="2020-09" db="EMBL/GenBank/DDBJ databases">
        <authorList>
            <person name="Sun Q."/>
            <person name="Kim S."/>
        </authorList>
    </citation>
    <scope>NUCLEOTIDE SEQUENCE</scope>
    <source>
        <strain evidence="2">KCTC 32422</strain>
    </source>
</reference>
<dbReference type="InterPro" id="IPR009935">
    <property type="entry name" value="DUF1467"/>
</dbReference>
<sequence length="91" mass="10219">MQWTSIIVIYPLFWVMSAFFVLPFGVRTHDEAGVAKIPGQADSAPVRFEPRKIVRRTTVVSLILFGLYYANYVNGWITTDDINIVGKLAGV</sequence>
<gene>
    <name evidence="2" type="ORF">GCM10011617_14500</name>
</gene>
<proteinExistence type="predicted"/>
<comment type="caution">
    <text evidence="2">The sequence shown here is derived from an EMBL/GenBank/DDBJ whole genome shotgun (WGS) entry which is preliminary data.</text>
</comment>
<organism evidence="2 3">
    <name type="scientific">Novosphingobium arvoryzae</name>
    <dbReference type="NCBI Taxonomy" id="1256514"/>
    <lineage>
        <taxon>Bacteria</taxon>
        <taxon>Pseudomonadati</taxon>
        <taxon>Pseudomonadota</taxon>
        <taxon>Alphaproteobacteria</taxon>
        <taxon>Sphingomonadales</taxon>
        <taxon>Sphingomonadaceae</taxon>
        <taxon>Novosphingobium</taxon>
    </lineage>
</organism>
<evidence type="ECO:0000313" key="2">
    <source>
        <dbReference type="EMBL" id="GGZ95459.1"/>
    </source>
</evidence>
<dbReference type="AlphaFoldDB" id="A0A918VGX2"/>
<dbReference type="RefSeq" id="WP_189539997.1">
    <property type="nucleotide sequence ID" value="NZ_BMZD01000003.1"/>
</dbReference>
<keyword evidence="1" id="KW-1133">Transmembrane helix</keyword>
<feature type="transmembrane region" description="Helical" evidence="1">
    <location>
        <begin position="53"/>
        <end position="70"/>
    </location>
</feature>
<dbReference type="EMBL" id="BMZD01000003">
    <property type="protein sequence ID" value="GGZ95459.1"/>
    <property type="molecule type" value="Genomic_DNA"/>
</dbReference>
<dbReference type="Pfam" id="PF07330">
    <property type="entry name" value="DUF1467"/>
    <property type="match status" value="1"/>
</dbReference>
<keyword evidence="3" id="KW-1185">Reference proteome</keyword>
<reference evidence="2" key="1">
    <citation type="journal article" date="2014" name="Int. J. Syst. Evol. Microbiol.">
        <title>Complete genome sequence of Corynebacterium casei LMG S-19264T (=DSM 44701T), isolated from a smear-ripened cheese.</title>
        <authorList>
            <consortium name="US DOE Joint Genome Institute (JGI-PGF)"/>
            <person name="Walter F."/>
            <person name="Albersmeier A."/>
            <person name="Kalinowski J."/>
            <person name="Ruckert C."/>
        </authorList>
    </citation>
    <scope>NUCLEOTIDE SEQUENCE</scope>
    <source>
        <strain evidence="2">KCTC 32422</strain>
    </source>
</reference>